<dbReference type="GO" id="GO:0007165">
    <property type="term" value="P:signal transduction"/>
    <property type="evidence" value="ECO:0007669"/>
    <property type="project" value="InterPro"/>
</dbReference>
<keyword evidence="2 6" id="KW-0378">Hydrolase</keyword>
<dbReference type="PANTHER" id="PTHR11347">
    <property type="entry name" value="CYCLIC NUCLEOTIDE PHOSPHODIESTERASE"/>
    <property type="match status" value="1"/>
</dbReference>
<dbReference type="OrthoDB" id="546632at2759"/>
<dbReference type="AlphaFoldDB" id="A0A9P6HJC2"/>
<evidence type="ECO:0000256" key="3">
    <source>
        <dbReference type="PIRSR" id="PIRSR623088-1"/>
    </source>
</evidence>
<feature type="binding site" evidence="4">
    <location>
        <position position="320"/>
    </location>
    <ligand>
        <name>AMP</name>
        <dbReference type="ChEBI" id="CHEBI:456215"/>
    </ligand>
</feature>
<feature type="active site" description="Proton donor" evidence="3">
    <location>
        <position position="144"/>
    </location>
</feature>
<feature type="domain" description="PDEase" evidence="8">
    <location>
        <begin position="64"/>
        <end position="415"/>
    </location>
</feature>
<keyword evidence="10" id="KW-1185">Reference proteome</keyword>
<feature type="region of interest" description="Disordered" evidence="7">
    <location>
        <begin position="481"/>
        <end position="524"/>
    </location>
</feature>
<evidence type="ECO:0000259" key="8">
    <source>
        <dbReference type="PROSITE" id="PS51845"/>
    </source>
</evidence>
<feature type="binding site" evidence="4">
    <location>
        <position position="212"/>
    </location>
    <ligand>
        <name>AMP</name>
        <dbReference type="ChEBI" id="CHEBI:456215"/>
    </ligand>
</feature>
<feature type="binding site" evidence="4">
    <location>
        <position position="372"/>
    </location>
    <ligand>
        <name>AMP</name>
        <dbReference type="ChEBI" id="CHEBI:456215"/>
    </ligand>
</feature>
<feature type="compositionally biased region" description="Polar residues" evidence="7">
    <location>
        <begin position="505"/>
        <end position="524"/>
    </location>
</feature>
<dbReference type="SMART" id="SM00471">
    <property type="entry name" value="HDc"/>
    <property type="match status" value="1"/>
</dbReference>
<dbReference type="PROSITE" id="PS00126">
    <property type="entry name" value="PDEASE_I_1"/>
    <property type="match status" value="1"/>
</dbReference>
<dbReference type="GO" id="GO:0004114">
    <property type="term" value="F:3',5'-cyclic-nucleotide phosphodiesterase activity"/>
    <property type="evidence" value="ECO:0007669"/>
    <property type="project" value="InterPro"/>
</dbReference>
<evidence type="ECO:0000256" key="5">
    <source>
        <dbReference type="PIRSR" id="PIRSR623088-3"/>
    </source>
</evidence>
<evidence type="ECO:0000313" key="10">
    <source>
        <dbReference type="Proteomes" id="UP000736335"/>
    </source>
</evidence>
<feature type="binding site" evidence="5">
    <location>
        <position position="212"/>
    </location>
    <ligand>
        <name>Zn(2+)</name>
        <dbReference type="ChEBI" id="CHEBI:29105"/>
        <label>2</label>
    </ligand>
</feature>
<evidence type="ECO:0000256" key="6">
    <source>
        <dbReference type="RuleBase" id="RU363067"/>
    </source>
</evidence>
<comment type="caution">
    <text evidence="9">The sequence shown here is derived from an EMBL/GenBank/DDBJ whole genome shotgun (WGS) entry which is preliminary data.</text>
</comment>
<dbReference type="PRINTS" id="PR00387">
    <property type="entry name" value="PDIESTERASE1"/>
</dbReference>
<gene>
    <name evidence="9" type="ORF">BJ322DRAFT_1002218</name>
</gene>
<feature type="binding site" evidence="4">
    <location>
        <begin position="144"/>
        <end position="148"/>
    </location>
    <ligand>
        <name>AMP</name>
        <dbReference type="ChEBI" id="CHEBI:456215"/>
    </ligand>
</feature>
<dbReference type="EC" id="3.1.4.-" evidence="6"/>
<reference evidence="9" key="1">
    <citation type="journal article" date="2020" name="Nat. Commun.">
        <title>Large-scale genome sequencing of mycorrhizal fungi provides insights into the early evolution of symbiotic traits.</title>
        <authorList>
            <person name="Miyauchi S."/>
            <person name="Kiss E."/>
            <person name="Kuo A."/>
            <person name="Drula E."/>
            <person name="Kohler A."/>
            <person name="Sanchez-Garcia M."/>
            <person name="Morin E."/>
            <person name="Andreopoulos B."/>
            <person name="Barry K.W."/>
            <person name="Bonito G."/>
            <person name="Buee M."/>
            <person name="Carver A."/>
            <person name="Chen C."/>
            <person name="Cichocki N."/>
            <person name="Clum A."/>
            <person name="Culley D."/>
            <person name="Crous P.W."/>
            <person name="Fauchery L."/>
            <person name="Girlanda M."/>
            <person name="Hayes R.D."/>
            <person name="Keri Z."/>
            <person name="LaButti K."/>
            <person name="Lipzen A."/>
            <person name="Lombard V."/>
            <person name="Magnuson J."/>
            <person name="Maillard F."/>
            <person name="Murat C."/>
            <person name="Nolan M."/>
            <person name="Ohm R.A."/>
            <person name="Pangilinan J."/>
            <person name="Pereira M.F."/>
            <person name="Perotto S."/>
            <person name="Peter M."/>
            <person name="Pfister S."/>
            <person name="Riley R."/>
            <person name="Sitrit Y."/>
            <person name="Stielow J.B."/>
            <person name="Szollosi G."/>
            <person name="Zifcakova L."/>
            <person name="Stursova M."/>
            <person name="Spatafora J.W."/>
            <person name="Tedersoo L."/>
            <person name="Vaario L.M."/>
            <person name="Yamada A."/>
            <person name="Yan M."/>
            <person name="Wang P."/>
            <person name="Xu J."/>
            <person name="Bruns T."/>
            <person name="Baldrian P."/>
            <person name="Vilgalys R."/>
            <person name="Dunand C."/>
            <person name="Henrissat B."/>
            <person name="Grigoriev I.V."/>
            <person name="Hibbett D."/>
            <person name="Nagy L.G."/>
            <person name="Martin F.M."/>
        </authorList>
    </citation>
    <scope>NUCLEOTIDE SEQUENCE</scope>
    <source>
        <strain evidence="9">UH-Tt-Lm1</strain>
    </source>
</reference>
<name>A0A9P6HJC2_9AGAM</name>
<evidence type="ECO:0000256" key="1">
    <source>
        <dbReference type="ARBA" id="ARBA00022723"/>
    </source>
</evidence>
<dbReference type="GO" id="GO:0046872">
    <property type="term" value="F:metal ion binding"/>
    <property type="evidence" value="ECO:0007669"/>
    <property type="project" value="UniProtKB-KW"/>
</dbReference>
<feature type="binding site" evidence="5">
    <location>
        <position position="212"/>
    </location>
    <ligand>
        <name>Zn(2+)</name>
        <dbReference type="ChEBI" id="CHEBI:29105"/>
        <label>1</label>
    </ligand>
</feature>
<dbReference type="Proteomes" id="UP000736335">
    <property type="component" value="Unassembled WGS sequence"/>
</dbReference>
<dbReference type="InterPro" id="IPR023088">
    <property type="entry name" value="PDEase"/>
</dbReference>
<sequence>MYETGPIRRKSVDTGGLALALAAGHGCGSGWGGWDEDNISEAIYAEFLSDMYTQTQSTVNHHLATCTSPEILNETRIRAIENLDSWNFEPSKLPEEEVLVCTITLFEALLSKEGMEDETGVSLAQLTTFLSHLREIYRRQNSYHNFRHALDVLQAVHVFLYSAGVVPPVSILMLRGGAKTWRPGKSVQSNPYLSCLGNQELFALYIAAIGHDVGHPGFTNNFMKNAQTPLSVVYDNKSALEQMHYTLLLSIMHHHGLGVLLDPSKRGTSFRRLLYKTLLATDMSVHHEFMSNFQSLLNEPLLDTSKRQVLVCQALIKCADISNPGRPHSVSKQWANALMDEWTRQAQLERHLHLPTSVTPSNNDPIVEANSQVFFISNFTHPLFALVAAAVPQLTRFATHCQENLGIWQRRIAQLTNRSTPKRQPSKLTLGPLTTTSDFMTAFPLTLPRLFLNEEQHSESGSDSRPGSSLSSAAPFDQISSPCIFPPSPSNPSSATLAPNRPDTAMSNGNHSTRSTNTNVSDSSTAIRAAYKASVRKKKSFHRSSWTQGPVSTRENFPIGAHQLKYSTTADTSLSPLISPIPNLPGKSDDLDHLNPVLHVIPPTSGS</sequence>
<proteinExistence type="inferred from homology"/>
<comment type="cofactor">
    <cofactor evidence="6">
        <name>a divalent metal cation</name>
        <dbReference type="ChEBI" id="CHEBI:60240"/>
    </cofactor>
    <text evidence="6">Binds 2 divalent metal cations per subunit. Site 1 may preferentially bind zinc ions, while site 2 has a preference for magnesium and/or manganese ions.</text>
</comment>
<dbReference type="Gene3D" id="1.10.1300.10">
    <property type="entry name" value="3'5'-cyclic nucleotide phosphodiesterase, catalytic domain"/>
    <property type="match status" value="1"/>
</dbReference>
<evidence type="ECO:0000313" key="9">
    <source>
        <dbReference type="EMBL" id="KAF9788109.1"/>
    </source>
</evidence>
<feature type="binding site" evidence="5">
    <location>
        <position position="211"/>
    </location>
    <ligand>
        <name>Zn(2+)</name>
        <dbReference type="ChEBI" id="CHEBI:29105"/>
        <label>1</label>
    </ligand>
</feature>
<protein>
    <recommendedName>
        <fullName evidence="6">Phosphodiesterase</fullName>
        <ecNumber evidence="6">3.1.4.-</ecNumber>
    </recommendedName>
</protein>
<reference evidence="9" key="2">
    <citation type="submission" date="2020-11" db="EMBL/GenBank/DDBJ databases">
        <authorList>
            <consortium name="DOE Joint Genome Institute"/>
            <person name="Kuo A."/>
            <person name="Miyauchi S."/>
            <person name="Kiss E."/>
            <person name="Drula E."/>
            <person name="Kohler A."/>
            <person name="Sanchez-Garcia M."/>
            <person name="Andreopoulos B."/>
            <person name="Barry K.W."/>
            <person name="Bonito G."/>
            <person name="Buee M."/>
            <person name="Carver A."/>
            <person name="Chen C."/>
            <person name="Cichocki N."/>
            <person name="Clum A."/>
            <person name="Culley D."/>
            <person name="Crous P.W."/>
            <person name="Fauchery L."/>
            <person name="Girlanda M."/>
            <person name="Hayes R."/>
            <person name="Keri Z."/>
            <person name="Labutti K."/>
            <person name="Lipzen A."/>
            <person name="Lombard V."/>
            <person name="Magnuson J."/>
            <person name="Maillard F."/>
            <person name="Morin E."/>
            <person name="Murat C."/>
            <person name="Nolan M."/>
            <person name="Ohm R."/>
            <person name="Pangilinan J."/>
            <person name="Pereira M."/>
            <person name="Perotto S."/>
            <person name="Peter M."/>
            <person name="Riley R."/>
            <person name="Sitrit Y."/>
            <person name="Stielow B."/>
            <person name="Szollosi G."/>
            <person name="Zifcakova L."/>
            <person name="Stursova M."/>
            <person name="Spatafora J.W."/>
            <person name="Tedersoo L."/>
            <person name="Vaario L.-M."/>
            <person name="Yamada A."/>
            <person name="Yan M."/>
            <person name="Wang P."/>
            <person name="Xu J."/>
            <person name="Bruns T."/>
            <person name="Baldrian P."/>
            <person name="Vilgalys R."/>
            <person name="Henrissat B."/>
            <person name="Grigoriev I.V."/>
            <person name="Hibbett D."/>
            <person name="Nagy L.G."/>
            <person name="Martin F.M."/>
        </authorList>
    </citation>
    <scope>NUCLEOTIDE SEQUENCE</scope>
    <source>
        <strain evidence="9">UH-Tt-Lm1</strain>
    </source>
</reference>
<evidence type="ECO:0000256" key="4">
    <source>
        <dbReference type="PIRSR" id="PIRSR623088-2"/>
    </source>
</evidence>
<comment type="similarity">
    <text evidence="6">Belongs to the cyclic nucleotide phosphodiesterase family.</text>
</comment>
<dbReference type="InterPro" id="IPR036971">
    <property type="entry name" value="PDEase_catalytic_dom_sf"/>
</dbReference>
<evidence type="ECO:0000256" key="7">
    <source>
        <dbReference type="SAM" id="MobiDB-lite"/>
    </source>
</evidence>
<dbReference type="SUPFAM" id="SSF109604">
    <property type="entry name" value="HD-domain/PDEase-like"/>
    <property type="match status" value="1"/>
</dbReference>
<dbReference type="InterPro" id="IPR003607">
    <property type="entry name" value="HD/PDEase_dom"/>
</dbReference>
<dbReference type="PROSITE" id="PS51845">
    <property type="entry name" value="PDEASE_I_2"/>
    <property type="match status" value="1"/>
</dbReference>
<accession>A0A9P6HJC2</accession>
<dbReference type="InterPro" id="IPR023174">
    <property type="entry name" value="PDEase_CS"/>
</dbReference>
<feature type="binding site" evidence="5">
    <location>
        <position position="148"/>
    </location>
    <ligand>
        <name>Zn(2+)</name>
        <dbReference type="ChEBI" id="CHEBI:29105"/>
        <label>1</label>
    </ligand>
</feature>
<dbReference type="Pfam" id="PF00233">
    <property type="entry name" value="PDEase_I"/>
    <property type="match status" value="1"/>
</dbReference>
<evidence type="ECO:0000256" key="2">
    <source>
        <dbReference type="ARBA" id="ARBA00022801"/>
    </source>
</evidence>
<dbReference type="CDD" id="cd00077">
    <property type="entry name" value="HDc"/>
    <property type="match status" value="1"/>
</dbReference>
<feature type="binding site" evidence="5">
    <location>
        <position position="320"/>
    </location>
    <ligand>
        <name>Zn(2+)</name>
        <dbReference type="ChEBI" id="CHEBI:29105"/>
        <label>1</label>
    </ligand>
</feature>
<dbReference type="InterPro" id="IPR002073">
    <property type="entry name" value="PDEase_catalytic_dom"/>
</dbReference>
<organism evidence="9 10">
    <name type="scientific">Thelephora terrestris</name>
    <dbReference type="NCBI Taxonomy" id="56493"/>
    <lineage>
        <taxon>Eukaryota</taxon>
        <taxon>Fungi</taxon>
        <taxon>Dikarya</taxon>
        <taxon>Basidiomycota</taxon>
        <taxon>Agaricomycotina</taxon>
        <taxon>Agaricomycetes</taxon>
        <taxon>Thelephorales</taxon>
        <taxon>Thelephoraceae</taxon>
        <taxon>Thelephora</taxon>
    </lineage>
</organism>
<keyword evidence="1 5" id="KW-0479">Metal-binding</keyword>
<dbReference type="EMBL" id="WIUZ02000004">
    <property type="protein sequence ID" value="KAF9788109.1"/>
    <property type="molecule type" value="Genomic_DNA"/>
</dbReference>